<accession>A0A9P8T9Y7</accession>
<dbReference type="AlphaFoldDB" id="A0A9P8T9Y7"/>
<reference evidence="2" key="2">
    <citation type="submission" date="2021-01" db="EMBL/GenBank/DDBJ databases">
        <authorList>
            <person name="Schikora-Tamarit M.A."/>
        </authorList>
    </citation>
    <scope>NUCLEOTIDE SEQUENCE</scope>
    <source>
        <strain evidence="2">CBS6075</strain>
    </source>
</reference>
<evidence type="ECO:0000313" key="3">
    <source>
        <dbReference type="Proteomes" id="UP000769157"/>
    </source>
</evidence>
<gene>
    <name evidence="2" type="ORF">OGAPHI_001306</name>
</gene>
<dbReference type="EMBL" id="JAEUBE010000087">
    <property type="protein sequence ID" value="KAH3670790.1"/>
    <property type="molecule type" value="Genomic_DNA"/>
</dbReference>
<dbReference type="OrthoDB" id="10634227at2759"/>
<feature type="chain" id="PRO_5040108172" evidence="1">
    <location>
        <begin position="22"/>
        <end position="358"/>
    </location>
</feature>
<dbReference type="RefSeq" id="XP_046064215.1">
    <property type="nucleotide sequence ID" value="XM_046202053.1"/>
</dbReference>
<organism evidence="2 3">
    <name type="scientific">Ogataea philodendri</name>
    <dbReference type="NCBI Taxonomy" id="1378263"/>
    <lineage>
        <taxon>Eukaryota</taxon>
        <taxon>Fungi</taxon>
        <taxon>Dikarya</taxon>
        <taxon>Ascomycota</taxon>
        <taxon>Saccharomycotina</taxon>
        <taxon>Pichiomycetes</taxon>
        <taxon>Pichiales</taxon>
        <taxon>Pichiaceae</taxon>
        <taxon>Ogataea</taxon>
    </lineage>
</organism>
<dbReference type="Proteomes" id="UP000769157">
    <property type="component" value="Unassembled WGS sequence"/>
</dbReference>
<protein>
    <submittedName>
        <fullName evidence="2">Uncharacterized protein</fullName>
    </submittedName>
</protein>
<reference evidence="2" key="1">
    <citation type="journal article" date="2021" name="Open Biol.">
        <title>Shared evolutionary footprints suggest mitochondrial oxidative damage underlies multiple complex I losses in fungi.</title>
        <authorList>
            <person name="Schikora-Tamarit M.A."/>
            <person name="Marcet-Houben M."/>
            <person name="Nosek J."/>
            <person name="Gabaldon T."/>
        </authorList>
    </citation>
    <scope>NUCLEOTIDE SEQUENCE</scope>
    <source>
        <strain evidence="2">CBS6075</strain>
    </source>
</reference>
<proteinExistence type="predicted"/>
<evidence type="ECO:0000256" key="1">
    <source>
        <dbReference type="SAM" id="SignalP"/>
    </source>
</evidence>
<dbReference type="GeneID" id="70233274"/>
<keyword evidence="3" id="KW-1185">Reference proteome</keyword>
<comment type="caution">
    <text evidence="2">The sequence shown here is derived from an EMBL/GenBank/DDBJ whole genome shotgun (WGS) entry which is preliminary data.</text>
</comment>
<sequence length="358" mass="39407">MSLGFSLVLVIYSSFIAGAMEKSPLVDNLTLAGENPVKFNRSSSILARPGSLSSLPFSKLSKPPIELNLEKVSEFELEPTNILPAPLNLFSGGSILSDLSGPIACSSETSLRSEPLKPKAETLPSLPVCKVLELAKFPLPKFGLFDCEFASVDFANLCFSVKEVLLKSLSITFDNLDPIELYFDIKLSAPLAVFTSSIHDAEWEEKGSEQRHAIGINTAWNKKYVAYQTAIIDKFASLFFTNLPIDLIVSEAALRQILLPSLASSHLQSFMTSGSWTATILCQINGLNKIICMFLYLQISLFLDNENHSGNLDSSAVKRRSLGIEPKNSFLAIRSSSWKYLGSSEMKLSMFRFISKHS</sequence>
<evidence type="ECO:0000313" key="2">
    <source>
        <dbReference type="EMBL" id="KAH3670790.1"/>
    </source>
</evidence>
<feature type="signal peptide" evidence="1">
    <location>
        <begin position="1"/>
        <end position="21"/>
    </location>
</feature>
<name>A0A9P8T9Y7_9ASCO</name>
<keyword evidence="1" id="KW-0732">Signal</keyword>